<dbReference type="InterPro" id="IPR011701">
    <property type="entry name" value="MFS"/>
</dbReference>
<proteinExistence type="predicted"/>
<dbReference type="InterPro" id="IPR050327">
    <property type="entry name" value="Proton-linked_MCT"/>
</dbReference>
<feature type="domain" description="Major facilitator superfamily (MFS) profile" evidence="5">
    <location>
        <begin position="9"/>
        <end position="400"/>
    </location>
</feature>
<dbReference type="SUPFAM" id="SSF103473">
    <property type="entry name" value="MFS general substrate transporter"/>
    <property type="match status" value="1"/>
</dbReference>
<evidence type="ECO:0000313" key="7">
    <source>
        <dbReference type="Proteomes" id="UP000249590"/>
    </source>
</evidence>
<keyword evidence="3 4" id="KW-0472">Membrane</keyword>
<name>A0A8B2NP91_9HYPH</name>
<dbReference type="Proteomes" id="UP000249590">
    <property type="component" value="Unassembled WGS sequence"/>
</dbReference>
<accession>A0A8B2NP91</accession>
<dbReference type="RefSeq" id="WP_111348091.1">
    <property type="nucleotide sequence ID" value="NZ_JAIWKD010000007.1"/>
</dbReference>
<reference evidence="6 7" key="1">
    <citation type="submission" date="2018-05" db="EMBL/GenBank/DDBJ databases">
        <title>Acuticoccus sediminis sp. nov., isolated from deep-sea sediment of Indian Ocean.</title>
        <authorList>
            <person name="Liu X."/>
            <person name="Lai Q."/>
            <person name="Du Y."/>
            <person name="Sun F."/>
            <person name="Zhang X."/>
            <person name="Wang S."/>
            <person name="Shao Z."/>
        </authorList>
    </citation>
    <scope>NUCLEOTIDE SEQUENCE [LARGE SCALE GENOMIC DNA]</scope>
    <source>
        <strain evidence="6 7">PTG4-2</strain>
    </source>
</reference>
<evidence type="ECO:0000256" key="4">
    <source>
        <dbReference type="SAM" id="Phobius"/>
    </source>
</evidence>
<feature type="transmembrane region" description="Helical" evidence="4">
    <location>
        <begin position="134"/>
        <end position="154"/>
    </location>
</feature>
<dbReference type="InterPro" id="IPR036259">
    <property type="entry name" value="MFS_trans_sf"/>
</dbReference>
<evidence type="ECO:0000256" key="1">
    <source>
        <dbReference type="ARBA" id="ARBA00022692"/>
    </source>
</evidence>
<evidence type="ECO:0000259" key="5">
    <source>
        <dbReference type="PROSITE" id="PS50850"/>
    </source>
</evidence>
<dbReference type="InterPro" id="IPR020846">
    <property type="entry name" value="MFS_dom"/>
</dbReference>
<feature type="transmembrane region" description="Helical" evidence="4">
    <location>
        <begin position="373"/>
        <end position="392"/>
    </location>
</feature>
<evidence type="ECO:0000256" key="3">
    <source>
        <dbReference type="ARBA" id="ARBA00023136"/>
    </source>
</evidence>
<organism evidence="6 7">
    <name type="scientific">Acuticoccus sediminis</name>
    <dbReference type="NCBI Taxonomy" id="2184697"/>
    <lineage>
        <taxon>Bacteria</taxon>
        <taxon>Pseudomonadati</taxon>
        <taxon>Pseudomonadota</taxon>
        <taxon>Alphaproteobacteria</taxon>
        <taxon>Hyphomicrobiales</taxon>
        <taxon>Amorphaceae</taxon>
        <taxon>Acuticoccus</taxon>
    </lineage>
</organism>
<dbReference type="AlphaFoldDB" id="A0A8B2NP91"/>
<sequence length="411" mass="43792">MSNFYARNAWWLFTGAVFMFGSSFGQTYFIALFAGGIREEFGLSNGQWGGLYTVATLASAICLIRYGRLADTMTVTRLATLVLVLYAVAATTMALAPNVVVLCIAIFGLRFCGQGMMTHISMTAMARWFRANRAKAIAVAVLGFPVSEALWPPVGVVVLDDIGWRATWLVIAAMLLAIFLPALTLLTRKGRTPQGEGNDEEAPGMLGRQWTRGEVVRHWTFWVVLAGLLAPPFIGTCVFFHQVHIAAVRDYDLSVMALAFTIYAGASVTSSLVCGPIVDRVGPTRVLPFLLLPLSVAIAILAIPGGVVIWFLMVAGIGVSHGLVITLLGAIWPTLYGTRWIGSIKAVATSAMVMSTAAGPGITGAIIDLGIPFPNQALVLSAYCLAVSALYVTAAPRITAMVEAPPRPVPA</sequence>
<feature type="transmembrane region" description="Helical" evidence="4">
    <location>
        <begin position="49"/>
        <end position="67"/>
    </location>
</feature>
<dbReference type="EMBL" id="QHHQ01000004">
    <property type="protein sequence ID" value="RAH99807.1"/>
    <property type="molecule type" value="Genomic_DNA"/>
</dbReference>
<dbReference type="GO" id="GO:0022857">
    <property type="term" value="F:transmembrane transporter activity"/>
    <property type="evidence" value="ECO:0007669"/>
    <property type="project" value="InterPro"/>
</dbReference>
<dbReference type="PROSITE" id="PS50850">
    <property type="entry name" value="MFS"/>
    <property type="match status" value="1"/>
</dbReference>
<feature type="transmembrane region" description="Helical" evidence="4">
    <location>
        <begin position="219"/>
        <end position="241"/>
    </location>
</feature>
<feature type="transmembrane region" description="Helical" evidence="4">
    <location>
        <begin position="309"/>
        <end position="332"/>
    </location>
</feature>
<feature type="transmembrane region" description="Helical" evidence="4">
    <location>
        <begin position="286"/>
        <end position="303"/>
    </location>
</feature>
<evidence type="ECO:0000256" key="2">
    <source>
        <dbReference type="ARBA" id="ARBA00022989"/>
    </source>
</evidence>
<gene>
    <name evidence="6" type="ORF">DLJ53_18785</name>
</gene>
<protein>
    <submittedName>
        <fullName evidence="6">MFS transporter</fullName>
    </submittedName>
</protein>
<dbReference type="PANTHER" id="PTHR11360:SF308">
    <property type="entry name" value="BLL3089 PROTEIN"/>
    <property type="match status" value="1"/>
</dbReference>
<keyword evidence="2 4" id="KW-1133">Transmembrane helix</keyword>
<dbReference type="Gene3D" id="1.20.1250.20">
    <property type="entry name" value="MFS general substrate transporter like domains"/>
    <property type="match status" value="2"/>
</dbReference>
<feature type="transmembrane region" description="Helical" evidence="4">
    <location>
        <begin position="166"/>
        <end position="186"/>
    </location>
</feature>
<dbReference type="PANTHER" id="PTHR11360">
    <property type="entry name" value="MONOCARBOXYLATE TRANSPORTER"/>
    <property type="match status" value="1"/>
</dbReference>
<keyword evidence="7" id="KW-1185">Reference proteome</keyword>
<keyword evidence="1 4" id="KW-0812">Transmembrane</keyword>
<feature type="transmembrane region" description="Helical" evidence="4">
    <location>
        <begin position="253"/>
        <end position="274"/>
    </location>
</feature>
<dbReference type="OrthoDB" id="1404228at2"/>
<feature type="transmembrane region" description="Helical" evidence="4">
    <location>
        <begin position="95"/>
        <end position="113"/>
    </location>
</feature>
<evidence type="ECO:0000313" key="6">
    <source>
        <dbReference type="EMBL" id="RAH99807.1"/>
    </source>
</evidence>
<feature type="transmembrane region" description="Helical" evidence="4">
    <location>
        <begin position="344"/>
        <end position="367"/>
    </location>
</feature>
<comment type="caution">
    <text evidence="6">The sequence shown here is derived from an EMBL/GenBank/DDBJ whole genome shotgun (WGS) entry which is preliminary data.</text>
</comment>
<dbReference type="Pfam" id="PF07690">
    <property type="entry name" value="MFS_1"/>
    <property type="match status" value="1"/>
</dbReference>